<feature type="domain" description="COQ9 C-terminal" evidence="11">
    <location>
        <begin position="536"/>
        <end position="578"/>
    </location>
</feature>
<evidence type="ECO:0000313" key="14">
    <source>
        <dbReference type="Proteomes" id="UP000789706"/>
    </source>
</evidence>
<dbReference type="AlphaFoldDB" id="A0A9N8YNG7"/>
<comment type="function">
    <text evidence="8">Membrane-associated protein that warps the membrane surface to access and bind aromatic isoprenes with high specificity, including ubiquinone (CoQ) isoprene intermediates and presents them directly to Coq7, therefore facilitating the Coq7-mediated hydroxylase step. Participates in the biosynthesis of coenzyme Q, also named ubiquinone, an essential lipid-soluble electron transporter for aerobic cellular respiration.</text>
</comment>
<dbReference type="Pfam" id="PF08511">
    <property type="entry name" value="COQ9"/>
    <property type="match status" value="1"/>
</dbReference>
<keyword evidence="4 8" id="KW-0831">Ubiquinone biosynthesis</keyword>
<dbReference type="GO" id="GO:0005743">
    <property type="term" value="C:mitochondrial inner membrane"/>
    <property type="evidence" value="ECO:0007669"/>
    <property type="project" value="TreeGrafter"/>
</dbReference>
<evidence type="ECO:0000256" key="10">
    <source>
        <dbReference type="SAM" id="MobiDB-lite"/>
    </source>
</evidence>
<dbReference type="InterPro" id="IPR012762">
    <property type="entry name" value="Ubiq_biosynth_COQ9"/>
</dbReference>
<dbReference type="GO" id="GO:0006744">
    <property type="term" value="P:ubiquinone biosynthetic process"/>
    <property type="evidence" value="ECO:0007669"/>
    <property type="project" value="UniProtKB-UniRule"/>
</dbReference>
<feature type="compositionally biased region" description="Low complexity" evidence="10">
    <location>
        <begin position="424"/>
        <end position="444"/>
    </location>
</feature>
<gene>
    <name evidence="13" type="ORF">DEBURN_LOCUS889</name>
</gene>
<sequence>MEVTTLLTTALYKLLNITSASKCDYYIWTQQELLNICLGPHRQSNTKRTKVHSLLDRLVKKGLIKSMKTQSDNQKQEVTIYWIASDDISAENDIKEVDLESMSTSTSEPAAKKISLGSRTPTTPTTRSMASIINKTRAKFSGISPNSTAVAQSLHSPLGKRTPISLSKKSSSFKSPSFKSPSFKSPSFKSPSLKSPLVQTFQNPEIKELIEQKRQLEKDIENVKDNIRKRKLLLTYQEKDEEANNEKLVKIWRKASQEAAEFLFSKLPKQSSPSFLNEAGFSNSWGNKNWGWEDTNEDDKRYKQRENESDQELEYCDGNECERDDTEQKDTMKYMLTKMGINLDLIKWNENDEYKESCNRPIPWKKQIIQCFYRGDIIKPKFLTISNRRILNEKGAYALYHGRNFSTKAPDESINRSKTSVLKQTSDQTSTTSSPSQTSPPTSIPSKILQASLQFVPKYGWSIESLSHGANSLGFPSVSHGLFPRGGIDLIDYFLEDSRRKMVSELNNKMNGLNFTKPYIKKWPEALALMAEPKYVPMSFKHLAKLVDDMWYLAGDKSSDMNWYTKRGNLAIIYSSTDRRLQDIATFGKAINEINIFAEYVSRSFMGILASKGIKEIEKFNK</sequence>
<name>A0A9N8YNG7_9GLOM</name>
<dbReference type="Gene3D" id="6.10.140.1020">
    <property type="match status" value="1"/>
</dbReference>
<organism evidence="13 14">
    <name type="scientific">Diversispora eburnea</name>
    <dbReference type="NCBI Taxonomy" id="1213867"/>
    <lineage>
        <taxon>Eukaryota</taxon>
        <taxon>Fungi</taxon>
        <taxon>Fungi incertae sedis</taxon>
        <taxon>Mucoromycota</taxon>
        <taxon>Glomeromycotina</taxon>
        <taxon>Glomeromycetes</taxon>
        <taxon>Diversisporales</taxon>
        <taxon>Diversisporaceae</taxon>
        <taxon>Diversispora</taxon>
    </lineage>
</organism>
<dbReference type="OrthoDB" id="619536at2759"/>
<keyword evidence="5" id="KW-0809">Transit peptide</keyword>
<evidence type="ECO:0000259" key="11">
    <source>
        <dbReference type="Pfam" id="PF08511"/>
    </source>
</evidence>
<feature type="region of interest" description="Disordered" evidence="10">
    <location>
        <begin position="409"/>
        <end position="444"/>
    </location>
</feature>
<keyword evidence="7 8" id="KW-0496">Mitochondrion</keyword>
<evidence type="ECO:0000256" key="6">
    <source>
        <dbReference type="ARBA" id="ARBA00023121"/>
    </source>
</evidence>
<evidence type="ECO:0000256" key="9">
    <source>
        <dbReference type="SAM" id="Coils"/>
    </source>
</evidence>
<comment type="similarity">
    <text evidence="3 8">Belongs to the COQ9 family.</text>
</comment>
<comment type="pathway">
    <text evidence="2 8">Cofactor biosynthesis; ubiquinone biosynthesis.</text>
</comment>
<dbReference type="Pfam" id="PF21392">
    <property type="entry name" value="COQ9_N"/>
    <property type="match status" value="1"/>
</dbReference>
<accession>A0A9N8YNG7</accession>
<dbReference type="PANTHER" id="PTHR21427">
    <property type="entry name" value="UBIQUINONE BIOSYNTHESIS PROTEIN COQ9, MITOCHONDRIAL"/>
    <property type="match status" value="1"/>
</dbReference>
<feature type="domain" description="Ubiquinone biosynthesis protein COQ9 HTH" evidence="12">
    <location>
        <begin position="446"/>
        <end position="470"/>
    </location>
</feature>
<keyword evidence="9" id="KW-0175">Coiled coil</keyword>
<feature type="region of interest" description="Disordered" evidence="10">
    <location>
        <begin position="101"/>
        <end position="126"/>
    </location>
</feature>
<keyword evidence="6 8" id="KW-0446">Lipid-binding</keyword>
<dbReference type="InterPro" id="IPR013718">
    <property type="entry name" value="COQ9_C"/>
</dbReference>
<feature type="region of interest" description="Disordered" evidence="10">
    <location>
        <begin position="151"/>
        <end position="196"/>
    </location>
</feature>
<dbReference type="EMBL" id="CAJVPK010000032">
    <property type="protein sequence ID" value="CAG8435488.1"/>
    <property type="molecule type" value="Genomic_DNA"/>
</dbReference>
<evidence type="ECO:0000313" key="13">
    <source>
        <dbReference type="EMBL" id="CAG8435488.1"/>
    </source>
</evidence>
<feature type="coiled-coil region" evidence="9">
    <location>
        <begin position="206"/>
        <end position="233"/>
    </location>
</feature>
<dbReference type="Proteomes" id="UP000789706">
    <property type="component" value="Unassembled WGS sequence"/>
</dbReference>
<comment type="caution">
    <text evidence="13">The sequence shown here is derived from an EMBL/GenBank/DDBJ whole genome shotgun (WGS) entry which is preliminary data.</text>
</comment>
<comment type="subcellular location">
    <subcellularLocation>
        <location evidence="1 8">Mitochondrion</location>
    </subcellularLocation>
</comment>
<evidence type="ECO:0000256" key="5">
    <source>
        <dbReference type="ARBA" id="ARBA00022946"/>
    </source>
</evidence>
<evidence type="ECO:0000256" key="2">
    <source>
        <dbReference type="ARBA" id="ARBA00004749"/>
    </source>
</evidence>
<evidence type="ECO:0000256" key="1">
    <source>
        <dbReference type="ARBA" id="ARBA00004173"/>
    </source>
</evidence>
<dbReference type="InterPro" id="IPR048674">
    <property type="entry name" value="COQ9_HTH"/>
</dbReference>
<feature type="compositionally biased region" description="Low complexity" evidence="10">
    <location>
        <begin position="165"/>
        <end position="196"/>
    </location>
</feature>
<evidence type="ECO:0000256" key="4">
    <source>
        <dbReference type="ARBA" id="ARBA00022688"/>
    </source>
</evidence>
<protein>
    <recommendedName>
        <fullName evidence="8">Ubiquinone biosynthesis protein</fullName>
    </recommendedName>
</protein>
<keyword evidence="14" id="KW-1185">Reference proteome</keyword>
<proteinExistence type="inferred from homology"/>
<reference evidence="13" key="1">
    <citation type="submission" date="2021-06" db="EMBL/GenBank/DDBJ databases">
        <authorList>
            <person name="Kallberg Y."/>
            <person name="Tangrot J."/>
            <person name="Rosling A."/>
        </authorList>
    </citation>
    <scope>NUCLEOTIDE SEQUENCE</scope>
    <source>
        <strain evidence="13">AZ414A</strain>
    </source>
</reference>
<evidence type="ECO:0000256" key="7">
    <source>
        <dbReference type="ARBA" id="ARBA00023128"/>
    </source>
</evidence>
<dbReference type="NCBIfam" id="TIGR02396">
    <property type="entry name" value="diverge_rpsU"/>
    <property type="match status" value="1"/>
</dbReference>
<dbReference type="GO" id="GO:0008289">
    <property type="term" value="F:lipid binding"/>
    <property type="evidence" value="ECO:0007669"/>
    <property type="project" value="UniProtKB-UniRule"/>
</dbReference>
<evidence type="ECO:0000256" key="3">
    <source>
        <dbReference type="ARBA" id="ARBA00010766"/>
    </source>
</evidence>
<evidence type="ECO:0000259" key="12">
    <source>
        <dbReference type="Pfam" id="PF21392"/>
    </source>
</evidence>
<dbReference type="PANTHER" id="PTHR21427:SF19">
    <property type="entry name" value="UBIQUINONE BIOSYNTHESIS PROTEIN COQ9, MITOCHONDRIAL"/>
    <property type="match status" value="1"/>
</dbReference>
<evidence type="ECO:0000256" key="8">
    <source>
        <dbReference type="RuleBase" id="RU366063"/>
    </source>
</evidence>